<dbReference type="NCBIfam" id="TIGR04438">
    <property type="entry name" value="small_Trp_rich"/>
    <property type="match status" value="1"/>
</dbReference>
<keyword evidence="3" id="KW-1185">Reference proteome</keyword>
<sequence>MYFLGLGLVLLAMKWLELGPVVGWSWWIVLAPFALAVAWWAWADSSGLTKRREMDKMDKRKTDRINKQCDALGLDTKKRR</sequence>
<dbReference type="AlphaFoldDB" id="A0A318SMH4"/>
<reference evidence="2 3" key="1">
    <citation type="submission" date="2018-06" db="EMBL/GenBank/DDBJ databases">
        <title>Genomic Encyclopedia of Type Strains, Phase III (KMG-III): the genomes of soil and plant-associated and newly described type strains.</title>
        <authorList>
            <person name="Whitman W."/>
        </authorList>
    </citation>
    <scope>NUCLEOTIDE SEQUENCE [LARGE SCALE GENOMIC DNA]</scope>
    <source>
        <strain evidence="2 3">CECT 7646</strain>
    </source>
</reference>
<evidence type="ECO:0000313" key="3">
    <source>
        <dbReference type="Proteomes" id="UP000247540"/>
    </source>
</evidence>
<keyword evidence="1" id="KW-0472">Membrane</keyword>
<proteinExistence type="predicted"/>
<gene>
    <name evidence="2" type="ORF">DFQ15_10635</name>
</gene>
<accession>A0A318SMH4</accession>
<dbReference type="Proteomes" id="UP000247540">
    <property type="component" value="Unassembled WGS sequence"/>
</dbReference>
<evidence type="ECO:0000313" key="2">
    <source>
        <dbReference type="EMBL" id="PYE78529.1"/>
    </source>
</evidence>
<organism evidence="2 3">
    <name type="scientific">Xylophilus ampelinus</name>
    <dbReference type="NCBI Taxonomy" id="54067"/>
    <lineage>
        <taxon>Bacteria</taxon>
        <taxon>Pseudomonadati</taxon>
        <taxon>Pseudomonadota</taxon>
        <taxon>Betaproteobacteria</taxon>
        <taxon>Burkholderiales</taxon>
        <taxon>Xylophilus</taxon>
    </lineage>
</organism>
<dbReference type="InterPro" id="IPR031044">
    <property type="entry name" value="Small_Trp_rich"/>
</dbReference>
<keyword evidence="1" id="KW-1133">Transmembrane helix</keyword>
<dbReference type="EMBL" id="QJTC01000006">
    <property type="protein sequence ID" value="PYE78529.1"/>
    <property type="molecule type" value="Genomic_DNA"/>
</dbReference>
<feature type="transmembrane region" description="Helical" evidence="1">
    <location>
        <begin position="24"/>
        <end position="42"/>
    </location>
</feature>
<dbReference type="RefSeq" id="WP_110465073.1">
    <property type="nucleotide sequence ID" value="NZ_JAMOFZ010000006.1"/>
</dbReference>
<protein>
    <submittedName>
        <fullName evidence="2">Small Trp-rich protein</fullName>
    </submittedName>
</protein>
<dbReference type="OrthoDB" id="8689816at2"/>
<name>A0A318SMH4_9BURK</name>
<keyword evidence="1" id="KW-0812">Transmembrane</keyword>
<comment type="caution">
    <text evidence="2">The sequence shown here is derived from an EMBL/GenBank/DDBJ whole genome shotgun (WGS) entry which is preliminary data.</text>
</comment>
<evidence type="ECO:0000256" key="1">
    <source>
        <dbReference type="SAM" id="Phobius"/>
    </source>
</evidence>